<dbReference type="OrthoDB" id="6199137at2"/>
<accession>A0A502GWC2</accession>
<proteinExistence type="predicted"/>
<dbReference type="RefSeq" id="WP_140470345.1">
    <property type="nucleotide sequence ID" value="NZ_RCZD01000001.1"/>
</dbReference>
<keyword evidence="1" id="KW-1133">Transmembrane helix</keyword>
<dbReference type="EMBL" id="RCZD01000001">
    <property type="protein sequence ID" value="TPG65266.1"/>
    <property type="molecule type" value="Genomic_DNA"/>
</dbReference>
<evidence type="ECO:0000313" key="3">
    <source>
        <dbReference type="Proteomes" id="UP000317663"/>
    </source>
</evidence>
<organism evidence="2 3">
    <name type="scientific">Ewingella americana</name>
    <dbReference type="NCBI Taxonomy" id="41202"/>
    <lineage>
        <taxon>Bacteria</taxon>
        <taxon>Pseudomonadati</taxon>
        <taxon>Pseudomonadota</taxon>
        <taxon>Gammaproteobacteria</taxon>
        <taxon>Enterobacterales</taxon>
        <taxon>Yersiniaceae</taxon>
        <taxon>Ewingella</taxon>
    </lineage>
</organism>
<evidence type="ECO:0000256" key="1">
    <source>
        <dbReference type="SAM" id="Phobius"/>
    </source>
</evidence>
<dbReference type="Proteomes" id="UP000317663">
    <property type="component" value="Unassembled WGS sequence"/>
</dbReference>
<keyword evidence="1" id="KW-0812">Transmembrane</keyword>
<evidence type="ECO:0000313" key="2">
    <source>
        <dbReference type="EMBL" id="TPG65266.1"/>
    </source>
</evidence>
<keyword evidence="3" id="KW-1185">Reference proteome</keyword>
<name>A0A502GWC2_9GAMM</name>
<dbReference type="Pfam" id="PF10617">
    <property type="entry name" value="DUF2474"/>
    <property type="match status" value="1"/>
</dbReference>
<gene>
    <name evidence="2" type="ORF">EAH77_01530</name>
</gene>
<dbReference type="InterPro" id="IPR018895">
    <property type="entry name" value="DUF2474"/>
</dbReference>
<reference evidence="2 3" key="1">
    <citation type="journal article" date="2019" name="Environ. Microbiol.">
        <title>Species interactions and distinct microbial communities in high Arctic permafrost affected cryosols are associated with the CH4 and CO2 gas fluxes.</title>
        <authorList>
            <person name="Altshuler I."/>
            <person name="Hamel J."/>
            <person name="Turney S."/>
            <person name="Magnuson E."/>
            <person name="Levesque R."/>
            <person name="Greer C."/>
            <person name="Whyte L.G."/>
        </authorList>
    </citation>
    <scope>NUCLEOTIDE SEQUENCE [LARGE SCALE GENOMIC DNA]</scope>
    <source>
        <strain evidence="2 3">E4</strain>
    </source>
</reference>
<keyword evidence="1" id="KW-0472">Membrane</keyword>
<dbReference type="AlphaFoldDB" id="A0A502GWC2"/>
<protein>
    <submittedName>
        <fullName evidence="2">DUF2474 domain-containing protein</fullName>
    </submittedName>
</protein>
<comment type="caution">
    <text evidence="2">The sequence shown here is derived from an EMBL/GenBank/DDBJ whole genome shotgun (WGS) entry which is preliminary data.</text>
</comment>
<feature type="transmembrane region" description="Helical" evidence="1">
    <location>
        <begin position="15"/>
        <end position="39"/>
    </location>
</feature>
<sequence length="48" mass="5411">MDVQTVIPQPWWKRVGWLAIIWGGSVLALFLVASVFRLLMTAAGMRSH</sequence>